<proteinExistence type="predicted"/>
<evidence type="ECO:0000313" key="5">
    <source>
        <dbReference type="Proteomes" id="UP000826513"/>
    </source>
</evidence>
<dbReference type="PROSITE" id="PS51257">
    <property type="entry name" value="PROKAR_LIPOPROTEIN"/>
    <property type="match status" value="1"/>
</dbReference>
<reference evidence="3" key="2">
    <citation type="submission" date="2023-05" db="EMBL/GenBank/DDBJ databases">
        <title>Complete genome sequence of Agrobacterium larrymoorei CFBP5477.</title>
        <authorList>
            <person name="Yen H.-C."/>
            <person name="Chou L."/>
            <person name="Lin Y.-C."/>
            <person name="Lai E.-M."/>
            <person name="Kuo C.-H."/>
        </authorList>
    </citation>
    <scope>NUCLEOTIDE SEQUENCE</scope>
    <source>
        <strain evidence="3">CFBP5477</strain>
        <plasmid evidence="3">pAlCFBP5477</plasmid>
    </source>
</reference>
<dbReference type="Proteomes" id="UP000826513">
    <property type="component" value="Plasmid unnamed1"/>
</dbReference>
<feature type="signal peptide" evidence="1">
    <location>
        <begin position="1"/>
        <end position="27"/>
    </location>
</feature>
<organism evidence="3 4">
    <name type="scientific">Agrobacterium larrymoorei</name>
    <dbReference type="NCBI Taxonomy" id="160699"/>
    <lineage>
        <taxon>Bacteria</taxon>
        <taxon>Pseudomonadati</taxon>
        <taxon>Pseudomonadota</taxon>
        <taxon>Alphaproteobacteria</taxon>
        <taxon>Hyphomicrobiales</taxon>
        <taxon>Rhizobiaceae</taxon>
        <taxon>Rhizobium/Agrobacterium group</taxon>
        <taxon>Agrobacterium</taxon>
    </lineage>
</organism>
<dbReference type="RefSeq" id="WP_137395748.1">
    <property type="nucleotide sequence ID" value="NZ_CP039693.1"/>
</dbReference>
<geneLocation type="plasmid" evidence="2 5">
    <name>unnamed1</name>
</geneLocation>
<name>A0A4Z1Q454_9HYPH</name>
<dbReference type="EMBL" id="CP124735">
    <property type="protein sequence ID" value="WHA43957.1"/>
    <property type="molecule type" value="Genomic_DNA"/>
</dbReference>
<evidence type="ECO:0000256" key="1">
    <source>
        <dbReference type="SAM" id="SignalP"/>
    </source>
</evidence>
<keyword evidence="5" id="KW-1185">Reference proteome</keyword>
<gene>
    <name evidence="3" type="ORF">CFBP5477_022835</name>
    <name evidence="2" type="ORF">J5285_25030</name>
</gene>
<keyword evidence="3" id="KW-0614">Plasmid</keyword>
<evidence type="ECO:0000313" key="3">
    <source>
        <dbReference type="EMBL" id="WHA43957.1"/>
    </source>
</evidence>
<feature type="chain" id="PRO_5044616938" description="Sugar transporter" evidence="1">
    <location>
        <begin position="28"/>
        <end position="221"/>
    </location>
</feature>
<evidence type="ECO:0000313" key="4">
    <source>
        <dbReference type="Proteomes" id="UP000298664"/>
    </source>
</evidence>
<accession>A0A4Z1Q454</accession>
<dbReference type="EMBL" id="CP072170">
    <property type="protein sequence ID" value="QYA10470.1"/>
    <property type="molecule type" value="Genomic_DNA"/>
</dbReference>
<keyword evidence="1" id="KW-0732">Signal</keyword>
<geneLocation type="plasmid" evidence="3 4">
    <name>pAlCFBP5477</name>
</geneLocation>
<dbReference type="AlphaFoldDB" id="A0A4Z1Q454"/>
<protein>
    <recommendedName>
        <fullName evidence="6">Sugar transporter</fullName>
    </recommendedName>
</protein>
<evidence type="ECO:0008006" key="6">
    <source>
        <dbReference type="Google" id="ProtNLM"/>
    </source>
</evidence>
<dbReference type="Proteomes" id="UP000298664">
    <property type="component" value="Plasmid pAlCFBP5477"/>
</dbReference>
<reference evidence="2 5" key="1">
    <citation type="submission" date="2021-03" db="EMBL/GenBank/DDBJ databases">
        <title>Rapid diversification of plasmids in a genus of pathogenic and nitrogen fixing bacteria.</title>
        <authorList>
            <person name="Weisberg A.J."/>
            <person name="Miller M."/>
            <person name="Ream W."/>
            <person name="Grunwald N.J."/>
            <person name="Chang J.H."/>
        </authorList>
    </citation>
    <scope>NUCLEOTIDE SEQUENCE [LARGE SCALE GENOMIC DNA]</scope>
    <source>
        <strain evidence="2 5">AF3.44</strain>
        <plasmid evidence="2 5">unnamed1</plasmid>
    </source>
</reference>
<sequence length="221" mass="20820">MAKGLKYGLVCGVLFSLMLAHDASAQASGGASCLVAPASLPDSTIQAFLSSPAGLLSEFQTGGILMSNRVRALAGTDPAALTPIIALASQANPAQVAALGAGLARAAAACVPVKPDYAARIQQEVAETDNAALQTAFAGATPETETAALGAAGAGGAGATGASAIGSNGTAGGGVNATGTTAGAGGTDSGNSAFSAGASSPYFSTASAGSSTIIAVSVTTQ</sequence>
<evidence type="ECO:0000313" key="2">
    <source>
        <dbReference type="EMBL" id="QYA10470.1"/>
    </source>
</evidence>